<dbReference type="PANTHER" id="PTHR30572:SF4">
    <property type="entry name" value="ABC TRANSPORTER PERMEASE YTRF"/>
    <property type="match status" value="1"/>
</dbReference>
<feature type="transmembrane region" description="Helical" evidence="7">
    <location>
        <begin position="274"/>
        <end position="296"/>
    </location>
</feature>
<evidence type="ECO:0000313" key="9">
    <source>
        <dbReference type="EMBL" id="MCA5892791.1"/>
    </source>
</evidence>
<feature type="transmembrane region" description="Helical" evidence="7">
    <location>
        <begin position="12"/>
        <end position="36"/>
    </location>
</feature>
<feature type="transmembrane region" description="Helical" evidence="7">
    <location>
        <begin position="739"/>
        <end position="767"/>
    </location>
</feature>
<feature type="domain" description="ABC3 transporter permease C-terminal" evidence="8">
    <location>
        <begin position="746"/>
        <end position="863"/>
    </location>
</feature>
<feature type="transmembrane region" description="Helical" evidence="7">
    <location>
        <begin position="833"/>
        <end position="853"/>
    </location>
</feature>
<evidence type="ECO:0000256" key="2">
    <source>
        <dbReference type="ARBA" id="ARBA00022475"/>
    </source>
</evidence>
<dbReference type="Pfam" id="PF02687">
    <property type="entry name" value="FtsX"/>
    <property type="match status" value="2"/>
</dbReference>
<feature type="transmembrane region" description="Helical" evidence="7">
    <location>
        <begin position="788"/>
        <end position="813"/>
    </location>
</feature>
<dbReference type="RefSeq" id="WP_225564563.1">
    <property type="nucleotide sequence ID" value="NZ_JAIXCQ010000003.1"/>
</dbReference>
<comment type="subcellular location">
    <subcellularLocation>
        <location evidence="1">Cell membrane</location>
        <topology evidence="1">Multi-pass membrane protein</topology>
    </subcellularLocation>
</comment>
<evidence type="ECO:0000256" key="3">
    <source>
        <dbReference type="ARBA" id="ARBA00022692"/>
    </source>
</evidence>
<feature type="transmembrane region" description="Helical" evidence="7">
    <location>
        <begin position="455"/>
        <end position="478"/>
    </location>
</feature>
<keyword evidence="5 7" id="KW-0472">Membrane</keyword>
<dbReference type="PANTHER" id="PTHR30572">
    <property type="entry name" value="MEMBRANE COMPONENT OF TRANSPORTER-RELATED"/>
    <property type="match status" value="1"/>
</dbReference>
<evidence type="ECO:0000256" key="6">
    <source>
        <dbReference type="ARBA" id="ARBA00038076"/>
    </source>
</evidence>
<comment type="similarity">
    <text evidence="6">Belongs to the ABC-4 integral membrane protein family.</text>
</comment>
<evidence type="ECO:0000256" key="7">
    <source>
        <dbReference type="SAM" id="Phobius"/>
    </source>
</evidence>
<feature type="domain" description="ABC3 transporter permease C-terminal" evidence="8">
    <location>
        <begin position="282"/>
        <end position="402"/>
    </location>
</feature>
<organism evidence="9 10">
    <name type="scientific">Isoptericola luteus</name>
    <dbReference type="NCBI Taxonomy" id="2879484"/>
    <lineage>
        <taxon>Bacteria</taxon>
        <taxon>Bacillati</taxon>
        <taxon>Actinomycetota</taxon>
        <taxon>Actinomycetes</taxon>
        <taxon>Micrococcales</taxon>
        <taxon>Promicromonosporaceae</taxon>
        <taxon>Isoptericola</taxon>
    </lineage>
</organism>
<name>A0ABS7ZES2_9MICO</name>
<evidence type="ECO:0000256" key="4">
    <source>
        <dbReference type="ARBA" id="ARBA00022989"/>
    </source>
</evidence>
<sequence length="870" mass="87371">MIRITLAQMRRSVGRLAAAGIAIVIGTAFVAVTLLAGNVITSTTYDSIAAQYRGSDLVAGGVPVDDAGLDAVRQVAGVSSADEQLLSFQQLEHGNRTIFQGVLATPSDPAMLPLDLADGALPAGAGQIALPPDVAERFGVEVGEDITLVRNTLVDADADVWEWEEAREQLTVTGIVDDPYGAYSMFGGAAVAPATEVQAWEADLLAPGEVSTEPSTVLVGLDDGADVEQTRAAIDTALSSAVTAAGGDASDLEVVTPTEHAESVAAQMTGGDNIIFTTFVLVFAAVALLVAALVIANTFQVLVAQRTRTLALLRCVGADKGQLRRSVLFEASVLGLASSALGILLGTGIAQAALTIGSGMDLGIPLPTSIDITPAVVIAPLVVGTLVTLVAALAPARAATRVAPLAALRPADAPSSARGAGRFRLIASLVATVIGFVVLGGGVAISTVGDAPSDGILVALLGGSMSFVGVLVGSVFWLPRVVALAGRLVGASGPTARLAAANTLRNPRRTAATSTALLIGVTLVGMMSTAAASARLTMDSELDARYPVDVTVSSDLSGDGSDAAAMPVGLAGAIGDVDGVATVVEVPATLSGLTGPGVDPGAEVMVRGVTPDDATSVLRSPEMVAPLAAGTVVVPEGIAEVWSITDGQTLTFDRPDGELEVTAAVTELQDDAVVVVPADLATLDAAAPTTALYVGLEHPGDAASVVPDIQDVVADTEAPVNVMGAAVERAGFEQVIDTALAIVVGLLGVAVVIALIGVANTLSLSVIERRRESATLRAIGLSKGQLRGMLAVEGVLIALVGAVLGVLLGLVYGWTGAAAALGWAGEPAIVVPWADVSLMIGVALVAGLVASVVPARSAVKTSPVEALATE</sequence>
<protein>
    <submittedName>
        <fullName evidence="9">FtsX-like permease family protein</fullName>
    </submittedName>
</protein>
<feature type="transmembrane region" description="Helical" evidence="7">
    <location>
        <begin position="327"/>
        <end position="352"/>
    </location>
</feature>
<evidence type="ECO:0000256" key="1">
    <source>
        <dbReference type="ARBA" id="ARBA00004651"/>
    </source>
</evidence>
<dbReference type="EMBL" id="JAIXCQ010000003">
    <property type="protein sequence ID" value="MCA5892791.1"/>
    <property type="molecule type" value="Genomic_DNA"/>
</dbReference>
<dbReference type="InterPro" id="IPR003838">
    <property type="entry name" value="ABC3_permease_C"/>
</dbReference>
<keyword evidence="4 7" id="KW-1133">Transmembrane helix</keyword>
<keyword evidence="10" id="KW-1185">Reference proteome</keyword>
<accession>A0ABS7ZES2</accession>
<dbReference type="Proteomes" id="UP001319870">
    <property type="component" value="Unassembled WGS sequence"/>
</dbReference>
<reference evidence="9 10" key="1">
    <citation type="submission" date="2021-09" db="EMBL/GenBank/DDBJ databases">
        <title>Isoptericola luteus sp. nov., a novel bacterium isolated from Harbin, the capital city of Heilongjiang province.</title>
        <authorList>
            <person name="Li J."/>
        </authorList>
    </citation>
    <scope>NUCLEOTIDE SEQUENCE [LARGE SCALE GENOMIC DNA]</scope>
    <source>
        <strain evidence="9 10">NEAU-Y5</strain>
    </source>
</reference>
<keyword evidence="2" id="KW-1003">Cell membrane</keyword>
<proteinExistence type="inferred from homology"/>
<comment type="caution">
    <text evidence="9">The sequence shown here is derived from an EMBL/GenBank/DDBJ whole genome shotgun (WGS) entry which is preliminary data.</text>
</comment>
<dbReference type="InterPro" id="IPR050250">
    <property type="entry name" value="Macrolide_Exporter_MacB"/>
</dbReference>
<evidence type="ECO:0000313" key="10">
    <source>
        <dbReference type="Proteomes" id="UP001319870"/>
    </source>
</evidence>
<feature type="transmembrane region" description="Helical" evidence="7">
    <location>
        <begin position="372"/>
        <end position="394"/>
    </location>
</feature>
<feature type="transmembrane region" description="Helical" evidence="7">
    <location>
        <begin position="425"/>
        <end position="449"/>
    </location>
</feature>
<feature type="transmembrane region" description="Helical" evidence="7">
    <location>
        <begin position="515"/>
        <end position="534"/>
    </location>
</feature>
<gene>
    <name evidence="9" type="ORF">LEP48_05410</name>
</gene>
<evidence type="ECO:0000256" key="5">
    <source>
        <dbReference type="ARBA" id="ARBA00023136"/>
    </source>
</evidence>
<evidence type="ECO:0000259" key="8">
    <source>
        <dbReference type="Pfam" id="PF02687"/>
    </source>
</evidence>
<keyword evidence="3 7" id="KW-0812">Transmembrane</keyword>